<dbReference type="InterPro" id="IPR055188">
    <property type="entry name" value="Choice_anch_I"/>
</dbReference>
<dbReference type="PANTHER" id="PTHR47197">
    <property type="entry name" value="PROTEIN NIRF"/>
    <property type="match status" value="1"/>
</dbReference>
<reference evidence="2" key="1">
    <citation type="submission" date="2020-06" db="EMBL/GenBank/DDBJ databases">
        <title>Unique genomic features of the anaerobic methanotrophic archaea.</title>
        <authorList>
            <person name="Chadwick G.L."/>
            <person name="Skennerton C.T."/>
            <person name="Laso-Perez R."/>
            <person name="Leu A.O."/>
            <person name="Speth D.R."/>
            <person name="Yu H."/>
            <person name="Morgan-Lang C."/>
            <person name="Hatzenpichler R."/>
            <person name="Goudeau D."/>
            <person name="Malmstrom R."/>
            <person name="Brazelton W.J."/>
            <person name="Woyke T."/>
            <person name="Hallam S.J."/>
            <person name="Tyson G.W."/>
            <person name="Wegener G."/>
            <person name="Boetius A."/>
            <person name="Orphan V."/>
        </authorList>
    </citation>
    <scope>NUCLEOTIDE SEQUENCE</scope>
</reference>
<name>A0A7G9Y1C4_9EURY</name>
<dbReference type="InterPro" id="IPR011044">
    <property type="entry name" value="Quino_amine_DH_bsu"/>
</dbReference>
<proteinExistence type="predicted"/>
<organism evidence="2">
    <name type="scientific">Candidatus Methanogaster sp. ANME-2c ERB4</name>
    <dbReference type="NCBI Taxonomy" id="2759911"/>
    <lineage>
        <taxon>Archaea</taxon>
        <taxon>Methanobacteriati</taxon>
        <taxon>Methanobacteriota</taxon>
        <taxon>Stenosarchaea group</taxon>
        <taxon>Methanomicrobia</taxon>
        <taxon>Methanosarcinales</taxon>
        <taxon>ANME-2 cluster</taxon>
        <taxon>Candidatus Methanogasteraceae</taxon>
        <taxon>Candidatus Methanogaster</taxon>
    </lineage>
</organism>
<evidence type="ECO:0000313" key="2">
    <source>
        <dbReference type="EMBL" id="QNO41808.1"/>
    </source>
</evidence>
<accession>A0A7G9Y1C4</accession>
<gene>
    <name evidence="3" type="ORF">APGODIHH_00020</name>
    <name evidence="2" type="ORF">EABBNKNM_00023</name>
</gene>
<dbReference type="Pfam" id="PF22494">
    <property type="entry name" value="choice_anch_I"/>
    <property type="match status" value="1"/>
</dbReference>
<dbReference type="InterPro" id="IPR051200">
    <property type="entry name" value="Host-pathogen_enzymatic-act"/>
</dbReference>
<feature type="domain" description="Choice-of-anchor I" evidence="1">
    <location>
        <begin position="262"/>
        <end position="443"/>
    </location>
</feature>
<dbReference type="Gene3D" id="2.130.10.10">
    <property type="entry name" value="YVTN repeat-like/Quinoprotein amine dehydrogenase"/>
    <property type="match status" value="2"/>
</dbReference>
<evidence type="ECO:0000259" key="1">
    <source>
        <dbReference type="Pfam" id="PF22494"/>
    </source>
</evidence>
<protein>
    <recommendedName>
        <fullName evidence="1">Choice-of-anchor I domain-containing protein</fullName>
    </recommendedName>
</protein>
<dbReference type="EMBL" id="MT630759">
    <property type="protein sequence ID" value="QNO42731.1"/>
    <property type="molecule type" value="Genomic_DNA"/>
</dbReference>
<evidence type="ECO:0000313" key="3">
    <source>
        <dbReference type="EMBL" id="QNO42731.1"/>
    </source>
</evidence>
<dbReference type="SUPFAM" id="SSF50969">
    <property type="entry name" value="YVTN repeat-like/Quinoprotein amine dehydrogenase"/>
    <property type="match status" value="1"/>
</dbReference>
<dbReference type="AlphaFoldDB" id="A0A7G9Y1C4"/>
<dbReference type="PANTHER" id="PTHR47197:SF3">
    <property type="entry name" value="DIHYDRO-HEME D1 DEHYDROGENASE"/>
    <property type="match status" value="1"/>
</dbReference>
<sequence length="529" mass="55470">MKNRIVSIGFLAVLVITAAALPAPATLEGQHHFIELAEDWQAMGFDLDCLEPEFVATTPDGEGALITVQEGNAVAVVNHSKLVKIIKLPDEAEPDGIAISPDGKVAVTANEEGQSISLIDLSHGLASAELIGTIDVLQFLPMDDPNFKHDEGEVDPEGVVIFNRAGRSYAVLALEKSASLLVLDVTDPGNVTNMSLLPVGITGDLQNPDYREAEPEGVAISLGGDLIAVGNEEEGTVSLIPILNGSAPSFGERVNFDPSGREAEIVAFTPDQQRLVVTNSKENTLIILNISDLADINEEQVLDLSGYGEPTSVAVSPNGNYALVSIADGVNPTVNPGKVLAFCLTSYDLLAEFSVGQVPDSIGITPDGNYAFIANEAENERNIHEDDEIAGSISVINLTCPGDPVGLEPDTATTELSANVVPAISITVETSALDFGTIGAGFSSATRQIRIANTGTHDVVVTAKIGGDPNDFYTEAIRLNGAFVDGFSVGIPADVTDFEYAEDVAASLEVPEWAGGEYDGTVLFVAEGI</sequence>
<dbReference type="EMBL" id="MT630671">
    <property type="protein sequence ID" value="QNO41808.1"/>
    <property type="molecule type" value="Genomic_DNA"/>
</dbReference>
<dbReference type="InterPro" id="IPR015943">
    <property type="entry name" value="WD40/YVTN_repeat-like_dom_sf"/>
</dbReference>